<protein>
    <recommendedName>
        <fullName evidence="9">Transport permease protein</fullName>
    </recommendedName>
</protein>
<feature type="transmembrane region" description="Helical" evidence="9">
    <location>
        <begin position="58"/>
        <end position="78"/>
    </location>
</feature>
<feature type="transmembrane region" description="Helical" evidence="9">
    <location>
        <begin position="111"/>
        <end position="132"/>
    </location>
</feature>
<gene>
    <name evidence="11" type="ORF">FHS21_006208</name>
</gene>
<evidence type="ECO:0000256" key="6">
    <source>
        <dbReference type="ARBA" id="ARBA00022692"/>
    </source>
</evidence>
<comment type="subcellular location">
    <subcellularLocation>
        <location evidence="1 9">Cell inner membrane</location>
        <topology evidence="1 9">Multi-pass membrane protein</topology>
    </subcellularLocation>
</comment>
<sequence length="258" mass="29383">MHIFHSASQSGRVIVAIVLRETKTRFGKHKLGYLWALIEPMAYISVLLFIRLQLHASIPFGESYFLFFITGMISYRMYQSIAGRTMKAISANKSLLTYPLVKPTDAIAARVMLESLTMLAVLGIFFSILAFVSSNTVIHYPDRFFAAIATIIFLGAGVGTFNAVVSLLMPVWERIWTLLNFPMLFLSGIFYLPKELPEPARTLLSWNPVLHCVEWVRFATYLDYDPLLDRSYVITIALLMMTIGLLLERTYRNVLVRP</sequence>
<keyword evidence="7 9" id="KW-1133">Transmembrane helix</keyword>
<dbReference type="InterPro" id="IPR013525">
    <property type="entry name" value="ABC2_TM"/>
</dbReference>
<reference evidence="11 12" key="1">
    <citation type="submission" date="2020-08" db="EMBL/GenBank/DDBJ databases">
        <title>Genomic Encyclopedia of Type Strains, Phase III (KMG-III): the genomes of soil and plant-associated and newly described type strains.</title>
        <authorList>
            <person name="Whitman W."/>
        </authorList>
    </citation>
    <scope>NUCLEOTIDE SEQUENCE [LARGE SCALE GENOMIC DNA]</scope>
    <source>
        <strain evidence="11 12">CECT 7015</strain>
    </source>
</reference>
<proteinExistence type="inferred from homology"/>
<evidence type="ECO:0000256" key="2">
    <source>
        <dbReference type="ARBA" id="ARBA00007783"/>
    </source>
</evidence>
<dbReference type="InterPro" id="IPR047817">
    <property type="entry name" value="ABC2_TM_bact-type"/>
</dbReference>
<dbReference type="Proteomes" id="UP000554520">
    <property type="component" value="Unassembled WGS sequence"/>
</dbReference>
<feature type="transmembrane region" description="Helical" evidence="9">
    <location>
        <begin position="231"/>
        <end position="247"/>
    </location>
</feature>
<comment type="similarity">
    <text evidence="2 9">Belongs to the ABC-2 integral membrane protein family.</text>
</comment>
<evidence type="ECO:0000256" key="9">
    <source>
        <dbReference type="RuleBase" id="RU361157"/>
    </source>
</evidence>
<dbReference type="InterPro" id="IPR000412">
    <property type="entry name" value="ABC_2_transport"/>
</dbReference>
<evidence type="ECO:0000256" key="7">
    <source>
        <dbReference type="ARBA" id="ARBA00022989"/>
    </source>
</evidence>
<feature type="transmembrane region" description="Helical" evidence="9">
    <location>
        <begin position="175"/>
        <end position="193"/>
    </location>
</feature>
<keyword evidence="6 9" id="KW-0812">Transmembrane</keyword>
<evidence type="ECO:0000256" key="8">
    <source>
        <dbReference type="ARBA" id="ARBA00023136"/>
    </source>
</evidence>
<keyword evidence="4 9" id="KW-1003">Cell membrane</keyword>
<dbReference type="GO" id="GO:0015920">
    <property type="term" value="P:lipopolysaccharide transport"/>
    <property type="evidence" value="ECO:0007669"/>
    <property type="project" value="TreeGrafter"/>
</dbReference>
<accession>A0A839UJ02</accession>
<dbReference type="PROSITE" id="PS51012">
    <property type="entry name" value="ABC_TM2"/>
    <property type="match status" value="1"/>
</dbReference>
<dbReference type="RefSeq" id="WP_246411330.1">
    <property type="nucleotide sequence ID" value="NZ_JACHXN010000041.1"/>
</dbReference>
<keyword evidence="5" id="KW-0997">Cell inner membrane</keyword>
<evidence type="ECO:0000256" key="5">
    <source>
        <dbReference type="ARBA" id="ARBA00022519"/>
    </source>
</evidence>
<evidence type="ECO:0000256" key="1">
    <source>
        <dbReference type="ARBA" id="ARBA00004429"/>
    </source>
</evidence>
<dbReference type="GO" id="GO:0140359">
    <property type="term" value="F:ABC-type transporter activity"/>
    <property type="evidence" value="ECO:0007669"/>
    <property type="project" value="InterPro"/>
</dbReference>
<dbReference type="PANTHER" id="PTHR30413">
    <property type="entry name" value="INNER MEMBRANE TRANSPORT PERMEASE"/>
    <property type="match status" value="1"/>
</dbReference>
<name>A0A839UJ02_9HYPH</name>
<evidence type="ECO:0000256" key="3">
    <source>
        <dbReference type="ARBA" id="ARBA00022448"/>
    </source>
</evidence>
<evidence type="ECO:0000259" key="10">
    <source>
        <dbReference type="PROSITE" id="PS51012"/>
    </source>
</evidence>
<dbReference type="GO" id="GO:0043190">
    <property type="term" value="C:ATP-binding cassette (ABC) transporter complex"/>
    <property type="evidence" value="ECO:0007669"/>
    <property type="project" value="InterPro"/>
</dbReference>
<dbReference type="Pfam" id="PF01061">
    <property type="entry name" value="ABC2_membrane"/>
    <property type="match status" value="1"/>
</dbReference>
<comment type="caution">
    <text evidence="11">The sequence shown here is derived from an EMBL/GenBank/DDBJ whole genome shotgun (WGS) entry which is preliminary data.</text>
</comment>
<dbReference type="AlphaFoldDB" id="A0A839UJ02"/>
<dbReference type="PANTHER" id="PTHR30413:SF8">
    <property type="entry name" value="TRANSPORT PERMEASE PROTEIN"/>
    <property type="match status" value="1"/>
</dbReference>
<evidence type="ECO:0000313" key="11">
    <source>
        <dbReference type="EMBL" id="MBB3149754.1"/>
    </source>
</evidence>
<evidence type="ECO:0000313" key="12">
    <source>
        <dbReference type="Proteomes" id="UP000554520"/>
    </source>
</evidence>
<keyword evidence="8 9" id="KW-0472">Membrane</keyword>
<feature type="transmembrane region" description="Helical" evidence="9">
    <location>
        <begin position="144"/>
        <end position="168"/>
    </location>
</feature>
<dbReference type="EMBL" id="JACHXN010000041">
    <property type="protein sequence ID" value="MBB3149754.1"/>
    <property type="molecule type" value="Genomic_DNA"/>
</dbReference>
<feature type="domain" description="ABC transmembrane type-2" evidence="10">
    <location>
        <begin position="31"/>
        <end position="251"/>
    </location>
</feature>
<feature type="transmembrane region" description="Helical" evidence="9">
    <location>
        <begin position="33"/>
        <end position="52"/>
    </location>
</feature>
<organism evidence="11 12">
    <name type="scientific">Phyllobacterium trifolii</name>
    <dbReference type="NCBI Taxonomy" id="300193"/>
    <lineage>
        <taxon>Bacteria</taxon>
        <taxon>Pseudomonadati</taxon>
        <taxon>Pseudomonadota</taxon>
        <taxon>Alphaproteobacteria</taxon>
        <taxon>Hyphomicrobiales</taxon>
        <taxon>Phyllobacteriaceae</taxon>
        <taxon>Phyllobacterium</taxon>
    </lineage>
</organism>
<evidence type="ECO:0000256" key="4">
    <source>
        <dbReference type="ARBA" id="ARBA00022475"/>
    </source>
</evidence>
<keyword evidence="3 9" id="KW-0813">Transport</keyword>
<keyword evidence="12" id="KW-1185">Reference proteome</keyword>
<dbReference type="PRINTS" id="PR00164">
    <property type="entry name" value="ABC2TRNSPORT"/>
</dbReference>